<evidence type="ECO:0000256" key="1">
    <source>
        <dbReference type="SAM" id="SignalP"/>
    </source>
</evidence>
<dbReference type="InterPro" id="IPR058333">
    <property type="entry name" value="DUF8020"/>
</dbReference>
<keyword evidence="1" id="KW-0732">Signal</keyword>
<reference evidence="3 4" key="1">
    <citation type="submission" date="2018-06" db="EMBL/GenBank/DDBJ databases">
        <title>Genomic Encyclopedia of Type Strains, Phase IV (KMG-IV): sequencing the most valuable type-strain genomes for metagenomic binning, comparative biology and taxonomic classification.</title>
        <authorList>
            <person name="Goeker M."/>
        </authorList>
    </citation>
    <scope>NUCLEOTIDE SEQUENCE [LARGE SCALE GENOMIC DNA]</scope>
    <source>
        <strain evidence="3 4">DSM 45521</strain>
    </source>
</reference>
<dbReference type="AlphaFoldDB" id="A0A318S0D0"/>
<name>A0A318S0D0_WILLI</name>
<evidence type="ECO:0000259" key="2">
    <source>
        <dbReference type="Pfam" id="PF26059"/>
    </source>
</evidence>
<dbReference type="Pfam" id="PF26059">
    <property type="entry name" value="DUF8020"/>
    <property type="match status" value="1"/>
</dbReference>
<accession>A0A318S0D0</accession>
<gene>
    <name evidence="3" type="ORF">DFR67_10295</name>
</gene>
<feature type="chain" id="PRO_5016296227" description="DUF8020 domain-containing protein" evidence="1">
    <location>
        <begin position="29"/>
        <end position="217"/>
    </location>
</feature>
<organism evidence="3 4">
    <name type="scientific">Williamsia limnetica</name>
    <dbReference type="NCBI Taxonomy" id="882452"/>
    <lineage>
        <taxon>Bacteria</taxon>
        <taxon>Bacillati</taxon>
        <taxon>Actinomycetota</taxon>
        <taxon>Actinomycetes</taxon>
        <taxon>Mycobacteriales</taxon>
        <taxon>Nocardiaceae</taxon>
        <taxon>Williamsia</taxon>
    </lineage>
</organism>
<comment type="caution">
    <text evidence="3">The sequence shown here is derived from an EMBL/GenBank/DDBJ whole genome shotgun (WGS) entry which is preliminary data.</text>
</comment>
<protein>
    <recommendedName>
        <fullName evidence="2">DUF8020 domain-containing protein</fullName>
    </recommendedName>
</protein>
<feature type="domain" description="DUF8020" evidence="2">
    <location>
        <begin position="34"/>
        <end position="102"/>
    </location>
</feature>
<dbReference type="EMBL" id="QJSP01000002">
    <property type="protein sequence ID" value="PYE19957.1"/>
    <property type="molecule type" value="Genomic_DNA"/>
</dbReference>
<evidence type="ECO:0000313" key="4">
    <source>
        <dbReference type="Proteomes" id="UP000247591"/>
    </source>
</evidence>
<proteinExistence type="predicted"/>
<keyword evidence="4" id="KW-1185">Reference proteome</keyword>
<sequence>MKLRNGLIAIFATAATVAGLVTAAPANAAPPSTDIGYTADVVGDHVVFSTDVGSLRTSGGQFQIVDAKGNVAASIPLLYNLEDQQFPIIADITGNTATLTPVREGGTKVNVSDTVRKQVADGPRTQQERDTQALSTLGTYVSVSVAVGGLIGTIVGGVLGCVVGAFVGVGVGCFPGLVAGAGIGTIIGTIAVGGPTLVGAAIQFFNTINSPFTPPAN</sequence>
<dbReference type="OrthoDB" id="4375981at2"/>
<feature type="signal peptide" evidence="1">
    <location>
        <begin position="1"/>
        <end position="28"/>
    </location>
</feature>
<dbReference type="RefSeq" id="WP_110467995.1">
    <property type="nucleotide sequence ID" value="NZ_QJSP01000002.1"/>
</dbReference>
<dbReference type="Proteomes" id="UP000247591">
    <property type="component" value="Unassembled WGS sequence"/>
</dbReference>
<evidence type="ECO:0000313" key="3">
    <source>
        <dbReference type="EMBL" id="PYE19957.1"/>
    </source>
</evidence>